<keyword evidence="1" id="KW-0808">Transferase</keyword>
<proteinExistence type="predicted"/>
<organism evidence="1 2">
    <name type="scientific">Amphibiibacter pelophylacis</name>
    <dbReference type="NCBI Taxonomy" id="1799477"/>
    <lineage>
        <taxon>Bacteria</taxon>
        <taxon>Pseudomonadati</taxon>
        <taxon>Pseudomonadota</taxon>
        <taxon>Betaproteobacteria</taxon>
        <taxon>Burkholderiales</taxon>
        <taxon>Sphaerotilaceae</taxon>
        <taxon>Amphibiibacter</taxon>
    </lineage>
</organism>
<dbReference type="Proteomes" id="UP001364695">
    <property type="component" value="Unassembled WGS sequence"/>
</dbReference>
<keyword evidence="2" id="KW-1185">Reference proteome</keyword>
<name>A0ACC6NZF0_9BURK</name>
<evidence type="ECO:0000313" key="2">
    <source>
        <dbReference type="Proteomes" id="UP001364695"/>
    </source>
</evidence>
<protein>
    <submittedName>
        <fullName evidence="1">GNAT family N-acetyltransferase</fullName>
        <ecNumber evidence="1">2.3.1.-</ecNumber>
    </submittedName>
</protein>
<evidence type="ECO:0000313" key="1">
    <source>
        <dbReference type="EMBL" id="MEJ7137318.1"/>
    </source>
</evidence>
<keyword evidence="1" id="KW-0012">Acyltransferase</keyword>
<sequence>MSTDRTDYLITLASDPAQIPAAQWDDLLARQARPTPFMRHAALAAMHHSGSACTDTGWQPAFIALFDAAQPERLRAACPMYIKSHSYGEYVFDWAWANAYARHGLDYYPKALIAVPFTPVPGSRLLADSPADRAALLRVALQVVRRNGMSSLHLLLGDDADRAAVLANQATEASLDEASDAPPTFLLRDGLQFHWQRSDMPGVSDFDDYLSRLQRKKRKNIVQERRQVAQAGAVGTVRLLADLDADELQDLVTCYAHTYHERGNPPYLTPAFFEAMHRDMGRQWLVSQAWLGQPLQRERLLASALLGLDEGPTPRIYGRSWGRHPQHAHLDLPGLHFETCYYQPLEWALANKVSVFEGGAQGEHKMARGFLPVPTWSAHHIVQRDFARAIADFVDREGEAVQDHLDELARRTPLRTDHNKETP</sequence>
<accession>A0ACC6NZF0</accession>
<dbReference type="EMBL" id="JAWDIE010000003">
    <property type="protein sequence ID" value="MEJ7137318.1"/>
    <property type="molecule type" value="Genomic_DNA"/>
</dbReference>
<comment type="caution">
    <text evidence="1">The sequence shown here is derived from an EMBL/GenBank/DDBJ whole genome shotgun (WGS) entry which is preliminary data.</text>
</comment>
<reference evidence="1" key="1">
    <citation type="submission" date="2023-10" db="EMBL/GenBank/DDBJ databases">
        <title>Amphibacter perezi, gen. nov., sp. nov. a novel taxa of the family Comamonadaceae, class Betaproteobacteria isolated from the skin microbiota of Pelophylax perezi from different populations.</title>
        <authorList>
            <person name="Costa S."/>
            <person name="Proenca D.N."/>
            <person name="Lopes I."/>
            <person name="Morais P.V."/>
        </authorList>
    </citation>
    <scope>NUCLEOTIDE SEQUENCE</scope>
    <source>
        <strain evidence="1">SL12-8</strain>
    </source>
</reference>
<gene>
    <name evidence="1" type="ORF">RV045_02590</name>
</gene>
<dbReference type="EC" id="2.3.1.-" evidence="1"/>